<dbReference type="PANTHER" id="PTHR30572:SF4">
    <property type="entry name" value="ABC TRANSPORTER PERMEASE YTRF"/>
    <property type="match status" value="1"/>
</dbReference>
<keyword evidence="3 8" id="KW-0812">Transmembrane</keyword>
<evidence type="ECO:0000256" key="8">
    <source>
        <dbReference type="SAM" id="Phobius"/>
    </source>
</evidence>
<keyword evidence="4 8" id="KW-1133">Transmembrane helix</keyword>
<dbReference type="EMBL" id="JAGYPE010000002">
    <property type="protein sequence ID" value="MBS4181750.1"/>
    <property type="molecule type" value="Genomic_DNA"/>
</dbReference>
<evidence type="ECO:0000256" key="5">
    <source>
        <dbReference type="ARBA" id="ARBA00023136"/>
    </source>
</evidence>
<dbReference type="AlphaFoldDB" id="A0A942Y9D9"/>
<dbReference type="InterPro" id="IPR003838">
    <property type="entry name" value="ABC3_permease_C"/>
</dbReference>
<proteinExistence type="inferred from homology"/>
<evidence type="ECO:0000256" key="7">
    <source>
        <dbReference type="SAM" id="MobiDB-lite"/>
    </source>
</evidence>
<dbReference type="PANTHER" id="PTHR30572">
    <property type="entry name" value="MEMBRANE COMPONENT OF TRANSPORTER-RELATED"/>
    <property type="match status" value="1"/>
</dbReference>
<feature type="region of interest" description="Disordered" evidence="7">
    <location>
        <begin position="72"/>
        <end position="91"/>
    </location>
</feature>
<feature type="transmembrane region" description="Helical" evidence="8">
    <location>
        <begin position="338"/>
        <end position="364"/>
    </location>
</feature>
<gene>
    <name evidence="11" type="ORF">KHB02_10160</name>
</gene>
<organism evidence="11">
    <name type="scientific">Neobacillus citreus</name>
    <dbReference type="NCBI Taxonomy" id="2833578"/>
    <lineage>
        <taxon>Bacteria</taxon>
        <taxon>Bacillati</taxon>
        <taxon>Bacillota</taxon>
        <taxon>Bacilli</taxon>
        <taxon>Bacillales</taxon>
        <taxon>Bacillaceae</taxon>
        <taxon>Neobacillus</taxon>
    </lineage>
</organism>
<feature type="transmembrane region" description="Helical" evidence="8">
    <location>
        <begin position="21"/>
        <end position="42"/>
    </location>
</feature>
<keyword evidence="2" id="KW-1003">Cell membrane</keyword>
<evidence type="ECO:0000256" key="2">
    <source>
        <dbReference type="ARBA" id="ARBA00022475"/>
    </source>
</evidence>
<evidence type="ECO:0000313" key="11">
    <source>
        <dbReference type="EMBL" id="MBS4181750.1"/>
    </source>
</evidence>
<accession>A0A942Y9D9</accession>
<evidence type="ECO:0000259" key="10">
    <source>
        <dbReference type="Pfam" id="PF12704"/>
    </source>
</evidence>
<dbReference type="GO" id="GO:0022857">
    <property type="term" value="F:transmembrane transporter activity"/>
    <property type="evidence" value="ECO:0007669"/>
    <property type="project" value="TreeGrafter"/>
</dbReference>
<feature type="transmembrane region" description="Helical" evidence="8">
    <location>
        <begin position="384"/>
        <end position="406"/>
    </location>
</feature>
<comment type="subcellular location">
    <subcellularLocation>
        <location evidence="1">Cell membrane</location>
        <topology evidence="1">Multi-pass membrane protein</topology>
    </subcellularLocation>
</comment>
<feature type="domain" description="MacB-like periplasmic core" evidence="10">
    <location>
        <begin position="21"/>
        <end position="267"/>
    </location>
</feature>
<evidence type="ECO:0000256" key="4">
    <source>
        <dbReference type="ARBA" id="ARBA00022989"/>
    </source>
</evidence>
<dbReference type="InterPro" id="IPR050250">
    <property type="entry name" value="Macrolide_Exporter_MacB"/>
</dbReference>
<evidence type="ECO:0000256" key="3">
    <source>
        <dbReference type="ARBA" id="ARBA00022692"/>
    </source>
</evidence>
<evidence type="ECO:0000256" key="6">
    <source>
        <dbReference type="ARBA" id="ARBA00038076"/>
    </source>
</evidence>
<dbReference type="Pfam" id="PF02687">
    <property type="entry name" value="FtsX"/>
    <property type="match status" value="1"/>
</dbReference>
<sequence>MNFLDLLRTAVANTFRSKLRTTLTVIAIFIGAFTITLTSAIGTGVGNYIDAQVASIGDSGSITVTKIVETTSSDSGPAEYDPEESGQSVQQGPATLGYLTDADIDKVKAIDGVADVRPAVALSTKWVQYGDHGKYVVDVSANAGEFDADLAAGEQLDDSSDAPNQVILPTNYLENLGLGSPEDAVGKTLVIALDDYQGREHAVTATIVGVQNESLFGGGAGANAALTDAMQEAQEVGKPASVQTSYATATATLDSGASTTDVKRALSDDGYTGMTIEDQLGQFQTVINGIVGVLNAFAVIALIAAGFGIINTLLMSVQERTREIGLMKAMGMGGGKVYTLFSLEAVFIGFLGSAIGSGIAILLGTGISNLLAGTLLKDLPGLQIMQFAPSSVITILLVVMFIAFLAGTLPARRAARQNPIEALRYE</sequence>
<dbReference type="InterPro" id="IPR025857">
    <property type="entry name" value="MacB_PCD"/>
</dbReference>
<feature type="domain" description="ABC3 transporter permease C-terminal" evidence="9">
    <location>
        <begin position="296"/>
        <end position="419"/>
    </location>
</feature>
<comment type="similarity">
    <text evidence="6">Belongs to the ABC-4 integral membrane protein family.</text>
</comment>
<evidence type="ECO:0000259" key="9">
    <source>
        <dbReference type="Pfam" id="PF02687"/>
    </source>
</evidence>
<reference evidence="11" key="1">
    <citation type="submission" date="2021-05" db="EMBL/GenBank/DDBJ databases">
        <title>Novel Bacillus species.</title>
        <authorList>
            <person name="Liu G."/>
        </authorList>
    </citation>
    <scope>NUCLEOTIDE SEQUENCE</scope>
    <source>
        <strain evidence="11">FJAT-50051</strain>
    </source>
</reference>
<evidence type="ECO:0000256" key="1">
    <source>
        <dbReference type="ARBA" id="ARBA00004651"/>
    </source>
</evidence>
<comment type="caution">
    <text evidence="11">The sequence shown here is derived from an EMBL/GenBank/DDBJ whole genome shotgun (WGS) entry which is preliminary data.</text>
</comment>
<protein>
    <submittedName>
        <fullName evidence="11">ABC transporter permease</fullName>
    </submittedName>
</protein>
<dbReference type="GO" id="GO:0005886">
    <property type="term" value="C:plasma membrane"/>
    <property type="evidence" value="ECO:0007669"/>
    <property type="project" value="UniProtKB-SubCell"/>
</dbReference>
<feature type="transmembrane region" description="Helical" evidence="8">
    <location>
        <begin position="293"/>
        <end position="317"/>
    </location>
</feature>
<name>A0A942Y9D9_9BACI</name>
<keyword evidence="5 8" id="KW-0472">Membrane</keyword>
<dbReference type="Pfam" id="PF12704">
    <property type="entry name" value="MacB_PCD"/>
    <property type="match status" value="1"/>
</dbReference>